<dbReference type="EMBL" id="MHOS01000005">
    <property type="protein sequence ID" value="OGZ69648.1"/>
    <property type="molecule type" value="Genomic_DNA"/>
</dbReference>
<dbReference type="HAMAP" id="MF_00008">
    <property type="entry name" value="Thymidy_synth_bact"/>
    <property type="match status" value="1"/>
</dbReference>
<keyword evidence="5 6" id="KW-0545">Nucleotide biosynthesis</keyword>
<evidence type="ECO:0000256" key="6">
    <source>
        <dbReference type="HAMAP-Rule" id="MF_00008"/>
    </source>
</evidence>
<evidence type="ECO:0000256" key="2">
    <source>
        <dbReference type="ARBA" id="ARBA00011947"/>
    </source>
</evidence>
<dbReference type="STRING" id="1802206.A3D35_00295"/>
<reference evidence="8 9" key="1">
    <citation type="journal article" date="2016" name="Nat. Commun.">
        <title>Thousands of microbial genomes shed light on interconnected biogeochemical processes in an aquifer system.</title>
        <authorList>
            <person name="Anantharaman K."/>
            <person name="Brown C.T."/>
            <person name="Hug L.A."/>
            <person name="Sharon I."/>
            <person name="Castelle C.J."/>
            <person name="Probst A.J."/>
            <person name="Thomas B.C."/>
            <person name="Singh A."/>
            <person name="Wilkins M.J."/>
            <person name="Karaoz U."/>
            <person name="Brodie E.L."/>
            <person name="Williams K.H."/>
            <person name="Hubbard S.S."/>
            <person name="Banfield J.F."/>
        </authorList>
    </citation>
    <scope>NUCLEOTIDE SEQUENCE [LARGE SCALE GENOMIC DNA]</scope>
</reference>
<evidence type="ECO:0000256" key="1">
    <source>
        <dbReference type="ARBA" id="ARBA00004992"/>
    </source>
</evidence>
<evidence type="ECO:0000256" key="3">
    <source>
        <dbReference type="ARBA" id="ARBA00022603"/>
    </source>
</evidence>
<evidence type="ECO:0000313" key="9">
    <source>
        <dbReference type="Proteomes" id="UP000176421"/>
    </source>
</evidence>
<keyword evidence="4 6" id="KW-0808">Transferase</keyword>
<dbReference type="NCBIfam" id="NF002497">
    <property type="entry name" value="PRK01827.1-3"/>
    <property type="match status" value="1"/>
</dbReference>
<evidence type="ECO:0000256" key="5">
    <source>
        <dbReference type="ARBA" id="ARBA00022727"/>
    </source>
</evidence>
<dbReference type="Gene3D" id="3.30.572.10">
    <property type="entry name" value="Thymidylate synthase/dCMP hydroxymethylase domain"/>
    <property type="match status" value="1"/>
</dbReference>
<dbReference type="Proteomes" id="UP000176421">
    <property type="component" value="Unassembled WGS sequence"/>
</dbReference>
<sequence length="274" mass="31410">MKQYLDALKKIMDEGVDRPDRTGVGSRAVFGIPLRFKMSDGFPAVTTKKLAFESMKAELIWFLSGSSDVKKLQEMGCHIWDANAEADYWKPKAKFDGDLGRVYGVQWRSWKSPYTDVPVDQIANVIKKLKENPQDRRMIVSAWNPAEIDMMALPPCHLLFQFFSVNGKLSLMMYQRSCDTFLGVPFNIASYALLLCMVAQVTGLEADECILILADAHIYLNHFEQVKEQLSRELYPLPKLWLNPEIKDIDKFTMEDIKLLDYKYHPSIKAPMAV</sequence>
<dbReference type="GO" id="GO:0005829">
    <property type="term" value="C:cytosol"/>
    <property type="evidence" value="ECO:0007669"/>
    <property type="project" value="TreeGrafter"/>
</dbReference>
<feature type="active site" description="Nucleophile" evidence="6">
    <location>
        <position position="156"/>
    </location>
</feature>
<feature type="binding site" description="in other chain" evidence="6">
    <location>
        <position position="187"/>
    </location>
    <ligand>
        <name>dUMP</name>
        <dbReference type="ChEBI" id="CHEBI:246422"/>
        <note>ligand shared between dimeric partners</note>
    </ligand>
</feature>
<dbReference type="InterPro" id="IPR023451">
    <property type="entry name" value="Thymidate_synth/dCMP_Mease_dom"/>
</dbReference>
<dbReference type="GO" id="GO:0032259">
    <property type="term" value="P:methylation"/>
    <property type="evidence" value="ECO:0007669"/>
    <property type="project" value="UniProtKB-KW"/>
</dbReference>
<comment type="subunit">
    <text evidence="6">Homodimer.</text>
</comment>
<dbReference type="PANTHER" id="PTHR11548:SF1">
    <property type="entry name" value="THYMIDYLATE SYNTHASE 1"/>
    <property type="match status" value="1"/>
</dbReference>
<dbReference type="InterPro" id="IPR036926">
    <property type="entry name" value="Thymidate_synth/dCMP_Mease_sf"/>
</dbReference>
<comment type="caution">
    <text evidence="8">The sequence shown here is derived from an EMBL/GenBank/DDBJ whole genome shotgun (WGS) entry which is preliminary data.</text>
</comment>
<comment type="caution">
    <text evidence="6">Lacks conserved residue(s) required for the propagation of feature annotation.</text>
</comment>
<feature type="binding site" evidence="6">
    <location>
        <position position="179"/>
    </location>
    <ligand>
        <name>(6R)-5,10-methylene-5,6,7,8-tetrahydrofolate</name>
        <dbReference type="ChEBI" id="CHEBI:15636"/>
    </ligand>
</feature>
<dbReference type="InterPro" id="IPR045097">
    <property type="entry name" value="Thymidate_synth/dCMP_Mease"/>
</dbReference>
<dbReference type="GO" id="GO:0004799">
    <property type="term" value="F:thymidylate synthase activity"/>
    <property type="evidence" value="ECO:0007669"/>
    <property type="project" value="UniProtKB-UniRule"/>
</dbReference>
<comment type="subcellular location">
    <subcellularLocation>
        <location evidence="6">Cytoplasm</location>
    </subcellularLocation>
</comment>
<comment type="function">
    <text evidence="6">Catalyzes the reductive methylation of 2'-deoxyuridine-5'-monophosphate (dUMP) to 2'-deoxythymidine-5'-monophosphate (dTMP) while utilizing 5,10-methylenetetrahydrofolate (mTHF) as the methyl donor and reductant in the reaction, yielding dihydrofolate (DHF) as a by-product. This enzymatic reaction provides an intracellular de novo source of dTMP, an essential precursor for DNA biosynthesis.</text>
</comment>
<evidence type="ECO:0000256" key="4">
    <source>
        <dbReference type="ARBA" id="ARBA00022679"/>
    </source>
</evidence>
<protein>
    <recommendedName>
        <fullName evidence="2 6">Thymidylate synthase</fullName>
        <shortName evidence="6">TS</shortName>
        <shortName evidence="6">TSase</shortName>
        <ecNumber evidence="2 6">2.1.1.45</ecNumber>
    </recommendedName>
</protein>
<organism evidence="8 9">
    <name type="scientific">Candidatus Staskawiczbacteria bacterium RIFCSPHIGHO2_02_FULL_34_9</name>
    <dbReference type="NCBI Taxonomy" id="1802206"/>
    <lineage>
        <taxon>Bacteria</taxon>
        <taxon>Candidatus Staskawicziibacteriota</taxon>
    </lineage>
</organism>
<dbReference type="NCBIfam" id="TIGR03284">
    <property type="entry name" value="thym_sym"/>
    <property type="match status" value="1"/>
</dbReference>
<comment type="catalytic activity">
    <reaction evidence="6">
        <text>dUMP + (6R)-5,10-methylene-5,6,7,8-tetrahydrofolate = 7,8-dihydrofolate + dTMP</text>
        <dbReference type="Rhea" id="RHEA:12104"/>
        <dbReference type="ChEBI" id="CHEBI:15636"/>
        <dbReference type="ChEBI" id="CHEBI:57451"/>
        <dbReference type="ChEBI" id="CHEBI:63528"/>
        <dbReference type="ChEBI" id="CHEBI:246422"/>
        <dbReference type="EC" id="2.1.1.45"/>
    </reaction>
</comment>
<feature type="binding site" description="in other chain" evidence="6">
    <location>
        <begin position="217"/>
        <end position="219"/>
    </location>
    <ligand>
        <name>dUMP</name>
        <dbReference type="ChEBI" id="CHEBI:246422"/>
        <note>ligand shared between dimeric partners</note>
    </ligand>
</feature>
<keyword evidence="3 6" id="KW-0489">Methyltransferase</keyword>
<dbReference type="FunFam" id="3.30.572.10:FF:000007">
    <property type="entry name" value="thymidylate synthase isoform X2"/>
    <property type="match status" value="1"/>
</dbReference>
<feature type="binding site" evidence="6">
    <location>
        <begin position="136"/>
        <end position="137"/>
    </location>
    <ligand>
        <name>dUMP</name>
        <dbReference type="ChEBI" id="CHEBI:246422"/>
        <note>ligand shared between dimeric partners</note>
    </ligand>
</feature>
<dbReference type="UniPathway" id="UPA00575"/>
<dbReference type="GO" id="GO:0006231">
    <property type="term" value="P:dTMP biosynthetic process"/>
    <property type="evidence" value="ECO:0007669"/>
    <property type="project" value="UniProtKB-UniRule"/>
</dbReference>
<dbReference type="GO" id="GO:0006235">
    <property type="term" value="P:dTTP biosynthetic process"/>
    <property type="evidence" value="ECO:0007669"/>
    <property type="project" value="UniProtKB-UniRule"/>
</dbReference>
<keyword evidence="6" id="KW-0963">Cytoplasm</keyword>
<proteinExistence type="inferred from homology"/>
<dbReference type="EC" id="2.1.1.45" evidence="2 6"/>
<dbReference type="SUPFAM" id="SSF55831">
    <property type="entry name" value="Thymidylate synthase/dCMP hydroxymethylase"/>
    <property type="match status" value="1"/>
</dbReference>
<feature type="binding site" description="in other chain" evidence="6">
    <location>
        <begin position="176"/>
        <end position="179"/>
    </location>
    <ligand>
        <name>dUMP</name>
        <dbReference type="ChEBI" id="CHEBI:246422"/>
        <note>ligand shared between dimeric partners</note>
    </ligand>
</feature>
<comment type="similarity">
    <text evidence="6">Belongs to the thymidylate synthase family. Bacterial-type ThyA subfamily.</text>
</comment>
<feature type="binding site" description="in other chain" evidence="6">
    <location>
        <position position="21"/>
    </location>
    <ligand>
        <name>dUMP</name>
        <dbReference type="ChEBI" id="CHEBI:246422"/>
        <note>ligand shared between dimeric partners</note>
    </ligand>
</feature>
<gene>
    <name evidence="6" type="primary">thyA</name>
    <name evidence="8" type="ORF">A3D35_00295</name>
</gene>
<dbReference type="PANTHER" id="PTHR11548">
    <property type="entry name" value="THYMIDYLATE SYNTHASE 1"/>
    <property type="match status" value="1"/>
</dbReference>
<name>A0A1G2I6H1_9BACT</name>
<dbReference type="GO" id="GO:0006575">
    <property type="term" value="P:modified amino acid metabolic process"/>
    <property type="evidence" value="ECO:0007669"/>
    <property type="project" value="UniProtKB-ARBA"/>
</dbReference>
<feature type="domain" description="Thymidylate synthase/dCMP hydroxymethylase" evidence="7">
    <location>
        <begin position="2"/>
        <end position="274"/>
    </location>
</feature>
<dbReference type="CDD" id="cd00351">
    <property type="entry name" value="TS_Pyrimidine_HMase"/>
    <property type="match status" value="1"/>
</dbReference>
<dbReference type="PRINTS" id="PR00108">
    <property type="entry name" value="THYMDSNTHASE"/>
</dbReference>
<accession>A0A1G2I6H1</accession>
<dbReference type="Pfam" id="PF00303">
    <property type="entry name" value="Thymidylat_synt"/>
    <property type="match status" value="1"/>
</dbReference>
<dbReference type="InterPro" id="IPR000398">
    <property type="entry name" value="Thymidylate_synthase"/>
</dbReference>
<evidence type="ECO:0000259" key="7">
    <source>
        <dbReference type="Pfam" id="PF00303"/>
    </source>
</evidence>
<evidence type="ECO:0000313" key="8">
    <source>
        <dbReference type="EMBL" id="OGZ69648.1"/>
    </source>
</evidence>
<feature type="binding site" evidence="6">
    <location>
        <position position="273"/>
    </location>
    <ligand>
        <name>(6R)-5,10-methylene-5,6,7,8-tetrahydrofolate</name>
        <dbReference type="ChEBI" id="CHEBI:15636"/>
    </ligand>
</feature>
<comment type="pathway">
    <text evidence="1 6">Pyrimidine metabolism; dTTP biosynthesis.</text>
</comment>
<dbReference type="AlphaFoldDB" id="A0A1G2I6H1"/>